<dbReference type="EMBL" id="SNTY01000009">
    <property type="protein sequence ID" value="TEU30365.1"/>
    <property type="molecule type" value="Genomic_DNA"/>
</dbReference>
<dbReference type="InterPro" id="IPR024930">
    <property type="entry name" value="Skp_dom_sf"/>
</dbReference>
<evidence type="ECO:0000256" key="2">
    <source>
        <dbReference type="ARBA" id="ARBA00022729"/>
    </source>
</evidence>
<dbReference type="GO" id="GO:0005829">
    <property type="term" value="C:cytosol"/>
    <property type="evidence" value="ECO:0007669"/>
    <property type="project" value="TreeGrafter"/>
</dbReference>
<comment type="similarity">
    <text evidence="1">Belongs to the Skp family.</text>
</comment>
<dbReference type="OrthoDB" id="6717293at2"/>
<evidence type="ECO:0000256" key="3">
    <source>
        <dbReference type="SAM" id="Coils"/>
    </source>
</evidence>
<dbReference type="GO" id="GO:0050821">
    <property type="term" value="P:protein stabilization"/>
    <property type="evidence" value="ECO:0007669"/>
    <property type="project" value="TreeGrafter"/>
</dbReference>
<feature type="chain" id="PRO_5021435759" evidence="4">
    <location>
        <begin position="23"/>
        <end position="167"/>
    </location>
</feature>
<keyword evidence="6" id="KW-1185">Reference proteome</keyword>
<dbReference type="SUPFAM" id="SSF111384">
    <property type="entry name" value="OmpH-like"/>
    <property type="match status" value="1"/>
</dbReference>
<gene>
    <name evidence="5" type="ORF">E2B99_02380</name>
</gene>
<dbReference type="AlphaFoldDB" id="A0A4Y7XF27"/>
<dbReference type="Gene3D" id="3.30.910.20">
    <property type="entry name" value="Skp domain"/>
    <property type="match status" value="1"/>
</dbReference>
<dbReference type="RefSeq" id="WP_134243393.1">
    <property type="nucleotide sequence ID" value="NZ_SNTY01000009.1"/>
</dbReference>
<reference evidence="5 6" key="1">
    <citation type="submission" date="2019-03" db="EMBL/GenBank/DDBJ databases">
        <title>Alkanindiges illinoisensis: a potential pathogenic isolated from ascites of a gastric cancer patient with abdominal metastasis.</title>
        <authorList>
            <person name="Hu X."/>
            <person name="Yang B."/>
            <person name="Yan X."/>
            <person name="Lin L."/>
            <person name="Zhao H."/>
            <person name="Zhou F."/>
            <person name="Su B."/>
            <person name="Chen J."/>
            <person name="Rui Y."/>
            <person name="Wang Q."/>
            <person name="Zheng L."/>
        </authorList>
    </citation>
    <scope>NUCLEOTIDE SEQUENCE [LARGE SCALE GENOMIC DNA]</scope>
    <source>
        <strain evidence="5 6">NFYY 23406</strain>
    </source>
</reference>
<organism evidence="5 6">
    <name type="scientific">Alkanindiges illinoisensis</name>
    <dbReference type="NCBI Taxonomy" id="197183"/>
    <lineage>
        <taxon>Bacteria</taxon>
        <taxon>Pseudomonadati</taxon>
        <taxon>Pseudomonadota</taxon>
        <taxon>Gammaproteobacteria</taxon>
        <taxon>Moraxellales</taxon>
        <taxon>Moraxellaceae</taxon>
        <taxon>Alkanindiges</taxon>
    </lineage>
</organism>
<comment type="caution">
    <text evidence="5">The sequence shown here is derived from an EMBL/GenBank/DDBJ whole genome shotgun (WGS) entry which is preliminary data.</text>
</comment>
<dbReference type="InterPro" id="IPR005632">
    <property type="entry name" value="Chaperone_Skp"/>
</dbReference>
<feature type="coiled-coil region" evidence="3">
    <location>
        <begin position="44"/>
        <end position="115"/>
    </location>
</feature>
<dbReference type="GO" id="GO:0051082">
    <property type="term" value="F:unfolded protein binding"/>
    <property type="evidence" value="ECO:0007669"/>
    <property type="project" value="InterPro"/>
</dbReference>
<feature type="signal peptide" evidence="4">
    <location>
        <begin position="1"/>
        <end position="22"/>
    </location>
</feature>
<dbReference type="Pfam" id="PF03938">
    <property type="entry name" value="OmpH"/>
    <property type="match status" value="1"/>
</dbReference>
<name>A0A4Y7XF27_9GAMM</name>
<dbReference type="SMART" id="SM00935">
    <property type="entry name" value="OmpH"/>
    <property type="match status" value="1"/>
</dbReference>
<evidence type="ECO:0000256" key="4">
    <source>
        <dbReference type="SAM" id="SignalP"/>
    </source>
</evidence>
<evidence type="ECO:0000313" key="5">
    <source>
        <dbReference type="EMBL" id="TEU30365.1"/>
    </source>
</evidence>
<evidence type="ECO:0000256" key="1">
    <source>
        <dbReference type="ARBA" id="ARBA00009091"/>
    </source>
</evidence>
<sequence length="167" mass="18686">MRHLFATAALTIAALSTSAAYANNVAVADSQVAIFNSKYAKQTVANLNSSLKPQRDRIEALQKELAGIENRFKTDAKVLKEDQVRALQTQAQSKINEYNSTAEGLQKRVDETQATMYKTLLPKLEKIIEDIRKEGNYDIIIEKKNVIWSSPTVDITSKITERLDATQ</sequence>
<dbReference type="PANTHER" id="PTHR35089:SF1">
    <property type="entry name" value="CHAPERONE PROTEIN SKP"/>
    <property type="match status" value="1"/>
</dbReference>
<proteinExistence type="inferred from homology"/>
<keyword evidence="2 4" id="KW-0732">Signal</keyword>
<protein>
    <submittedName>
        <fullName evidence="5">OmpH family outer membrane protein</fullName>
    </submittedName>
</protein>
<keyword evidence="3" id="KW-0175">Coiled coil</keyword>
<dbReference type="STRING" id="1120977.GCA_000619845_00498"/>
<accession>A0A4Y7XF27</accession>
<evidence type="ECO:0000313" key="6">
    <source>
        <dbReference type="Proteomes" id="UP000297834"/>
    </source>
</evidence>
<dbReference type="PANTHER" id="PTHR35089">
    <property type="entry name" value="CHAPERONE PROTEIN SKP"/>
    <property type="match status" value="1"/>
</dbReference>
<dbReference type="Proteomes" id="UP000297834">
    <property type="component" value="Unassembled WGS sequence"/>
</dbReference>